<comment type="caution">
    <text evidence="1">The sequence shown here is derived from an EMBL/GenBank/DDBJ whole genome shotgun (WGS) entry which is preliminary data.</text>
</comment>
<gene>
    <name evidence="1" type="ORF">M9Y10_008389</name>
</gene>
<protein>
    <submittedName>
        <fullName evidence="1">Uncharacterized protein</fullName>
    </submittedName>
</protein>
<sequence>MKIGRITDDDRLDAFISISPKTVFRFYDDDGNDILIDGFTTNDESTWTNNHLVLDSFKDYYTKEQTEEHFVNEDEFAEELQNYRLKDDLTVNISTKVMQQLPVEKKPFELEDTTTDHVPFHEGAHLVGYEEYHPNGSQFDITFKTEKTTTNSQNGGVIHWMDIMANGNWRIQPVWDEVSGALADWNGTYPIVISLAEAEMETEINDELALKSELLMKDSVIKLTNNIPLEVTSDSYVDDILNKYLETVKTNNLFMEFSVNSFDGFPSVNYKGLYTYVGEEETHSYKTCCLGINQLIMKYITDTNHNLYKAHFVIKSKQNLHP</sequence>
<organism evidence="1 2">
    <name type="scientific">Tritrichomonas musculus</name>
    <dbReference type="NCBI Taxonomy" id="1915356"/>
    <lineage>
        <taxon>Eukaryota</taxon>
        <taxon>Metamonada</taxon>
        <taxon>Parabasalia</taxon>
        <taxon>Tritrichomonadida</taxon>
        <taxon>Tritrichomonadidae</taxon>
        <taxon>Tritrichomonas</taxon>
    </lineage>
</organism>
<reference evidence="1 2" key="1">
    <citation type="submission" date="2024-04" db="EMBL/GenBank/DDBJ databases">
        <title>Tritrichomonas musculus Genome.</title>
        <authorList>
            <person name="Alves-Ferreira E."/>
            <person name="Grigg M."/>
            <person name="Lorenzi H."/>
            <person name="Galac M."/>
        </authorList>
    </citation>
    <scope>NUCLEOTIDE SEQUENCE [LARGE SCALE GENOMIC DNA]</scope>
    <source>
        <strain evidence="1 2">EAF2021</strain>
    </source>
</reference>
<keyword evidence="2" id="KW-1185">Reference proteome</keyword>
<dbReference type="EMBL" id="JAPFFF010000014">
    <property type="protein sequence ID" value="KAK8870505.1"/>
    <property type="molecule type" value="Genomic_DNA"/>
</dbReference>
<name>A0ABR2J0D8_9EUKA</name>
<dbReference type="Proteomes" id="UP001470230">
    <property type="component" value="Unassembled WGS sequence"/>
</dbReference>
<evidence type="ECO:0000313" key="2">
    <source>
        <dbReference type="Proteomes" id="UP001470230"/>
    </source>
</evidence>
<proteinExistence type="predicted"/>
<accession>A0ABR2J0D8</accession>
<evidence type="ECO:0000313" key="1">
    <source>
        <dbReference type="EMBL" id="KAK8870505.1"/>
    </source>
</evidence>